<name>A0A0G1XMG2_9BACT</name>
<evidence type="ECO:0000256" key="1">
    <source>
        <dbReference type="SAM" id="MobiDB-lite"/>
    </source>
</evidence>
<dbReference type="InterPro" id="IPR039564">
    <property type="entry name" value="Peptidase_C39-like"/>
</dbReference>
<reference evidence="3 4" key="1">
    <citation type="journal article" date="2015" name="Nature">
        <title>rRNA introns, odd ribosomes, and small enigmatic genomes across a large radiation of phyla.</title>
        <authorList>
            <person name="Brown C.T."/>
            <person name="Hug L.A."/>
            <person name="Thomas B.C."/>
            <person name="Sharon I."/>
            <person name="Castelle C.J."/>
            <person name="Singh A."/>
            <person name="Wilkins M.J."/>
            <person name="Williams K.H."/>
            <person name="Banfield J.F."/>
        </authorList>
    </citation>
    <scope>NUCLEOTIDE SEQUENCE [LARGE SCALE GENOMIC DNA]</scope>
</reference>
<evidence type="ECO:0000259" key="2">
    <source>
        <dbReference type="Pfam" id="PF13529"/>
    </source>
</evidence>
<dbReference type="Pfam" id="PF13529">
    <property type="entry name" value="Peptidase_C39_2"/>
    <property type="match status" value="1"/>
</dbReference>
<sequence length="294" mass="32773">MSRRLKIILAIVVFVALSAVGYTQRTRVMDTWRETERPSVPAVSFKDIKNDPPAQMPEPEPIISQPSAEPTPTPPNIPTPGNPFPEQNNPPPPSDSPTPSTLPASFNLAVPFTPQAPFANWDEVHEDACEEASIYMAHLFYEGVPAGRVDAQTAEDEILRLVEAEKKMFGTYLDTNAEETARLAKEFYGYKRVDLLVNPTVDDLKHHLVAGRPIVIPVAGQYIGNPYFTAPGPDYHMLLIRGYTKDGFLTNDPGTKRGEGYLYPYDTLMNAIHDWNPPNDILEGRKVVLVMYPK</sequence>
<feature type="domain" description="Peptidase C39-like" evidence="2">
    <location>
        <begin position="109"/>
        <end position="253"/>
    </location>
</feature>
<dbReference type="AlphaFoldDB" id="A0A0G1XMG2"/>
<accession>A0A0G1XMG2</accession>
<protein>
    <submittedName>
        <fullName evidence="3">Putative membrane protein</fullName>
    </submittedName>
</protein>
<dbReference type="EMBL" id="LCRI01000023">
    <property type="protein sequence ID" value="KKW32478.1"/>
    <property type="molecule type" value="Genomic_DNA"/>
</dbReference>
<feature type="region of interest" description="Disordered" evidence="1">
    <location>
        <begin position="33"/>
        <end position="106"/>
    </location>
</feature>
<organism evidence="3 4">
    <name type="scientific">Candidatus Uhrbacteria bacterium GW2011_GWA2_53_10</name>
    <dbReference type="NCBI Taxonomy" id="1618980"/>
    <lineage>
        <taxon>Bacteria</taxon>
        <taxon>Candidatus Uhriibacteriota</taxon>
    </lineage>
</organism>
<proteinExistence type="predicted"/>
<comment type="caution">
    <text evidence="3">The sequence shown here is derived from an EMBL/GenBank/DDBJ whole genome shotgun (WGS) entry which is preliminary data.</text>
</comment>
<evidence type="ECO:0000313" key="3">
    <source>
        <dbReference type="EMBL" id="KKW32478.1"/>
    </source>
</evidence>
<evidence type="ECO:0000313" key="4">
    <source>
        <dbReference type="Proteomes" id="UP000034711"/>
    </source>
</evidence>
<dbReference type="Gene3D" id="3.90.70.10">
    <property type="entry name" value="Cysteine proteinases"/>
    <property type="match status" value="1"/>
</dbReference>
<dbReference type="Proteomes" id="UP000034711">
    <property type="component" value="Unassembled WGS sequence"/>
</dbReference>
<gene>
    <name evidence="3" type="ORF">UY77_C0023G0007</name>
</gene>
<feature type="compositionally biased region" description="Pro residues" evidence="1">
    <location>
        <begin position="69"/>
        <end position="96"/>
    </location>
</feature>